<dbReference type="PANTHER" id="PTHR33525:SF3">
    <property type="entry name" value="RIBONUCLEASE Y"/>
    <property type="match status" value="1"/>
</dbReference>
<protein>
    <submittedName>
        <fullName evidence="2">HDOD domain-containing protein</fullName>
    </submittedName>
</protein>
<dbReference type="InterPro" id="IPR052340">
    <property type="entry name" value="RNase_Y/CdgJ"/>
</dbReference>
<dbReference type="Gene3D" id="1.10.3210.10">
    <property type="entry name" value="Hypothetical protein af1432"/>
    <property type="match status" value="1"/>
</dbReference>
<dbReference type="Proteomes" id="UP000262029">
    <property type="component" value="Chromosome"/>
</dbReference>
<name>A0AAD0SMJ1_9BACT</name>
<dbReference type="Pfam" id="PF08668">
    <property type="entry name" value="HDOD"/>
    <property type="match status" value="1"/>
</dbReference>
<evidence type="ECO:0000313" key="4">
    <source>
        <dbReference type="Proteomes" id="UP000262029"/>
    </source>
</evidence>
<dbReference type="GeneID" id="61751236"/>
<dbReference type="RefSeq" id="WP_115588204.1">
    <property type="nucleotide sequence ID" value="NZ_CP032099.1"/>
</dbReference>
<accession>A0AAD0SMJ1</accession>
<dbReference type="PANTHER" id="PTHR33525">
    <property type="match status" value="1"/>
</dbReference>
<dbReference type="InterPro" id="IPR013976">
    <property type="entry name" value="HDOD"/>
</dbReference>
<dbReference type="EMBL" id="CP032099">
    <property type="protein sequence ID" value="AXX85280.1"/>
    <property type="molecule type" value="Genomic_DNA"/>
</dbReference>
<proteinExistence type="predicted"/>
<dbReference type="PROSITE" id="PS51833">
    <property type="entry name" value="HDOD"/>
    <property type="match status" value="1"/>
</dbReference>
<evidence type="ECO:0000313" key="2">
    <source>
        <dbReference type="EMBL" id="AXX85280.1"/>
    </source>
</evidence>
<reference evidence="3 5" key="1">
    <citation type="submission" date="2017-09" db="EMBL/GenBank/DDBJ databases">
        <title>Genomics of the genus Arcobacter.</title>
        <authorList>
            <person name="Perez-Cataluna A."/>
            <person name="Figueras M.J."/>
            <person name="Salas-Masso N."/>
        </authorList>
    </citation>
    <scope>NUCLEOTIDE SEQUENCE [LARGE SCALE GENOMIC DNA]</scope>
    <source>
        <strain evidence="3 5">LMG 6621</strain>
    </source>
</reference>
<gene>
    <name evidence="2" type="ORF">ASKIR_1488</name>
    <name evidence="3" type="ORF">CP959_09445</name>
</gene>
<feature type="domain" description="HDOD" evidence="1">
    <location>
        <begin position="13"/>
        <end position="211"/>
    </location>
</feature>
<dbReference type="EMBL" id="NXIC01000008">
    <property type="protein sequence ID" value="RXI24763.1"/>
    <property type="molecule type" value="Genomic_DNA"/>
</dbReference>
<dbReference type="Proteomes" id="UP000290580">
    <property type="component" value="Unassembled WGS sequence"/>
</dbReference>
<keyword evidence="5" id="KW-1185">Reference proteome</keyword>
<evidence type="ECO:0000313" key="5">
    <source>
        <dbReference type="Proteomes" id="UP000290580"/>
    </source>
</evidence>
<organism evidence="2 4">
    <name type="scientific">Aliarcobacter skirrowii CCUG 10374</name>
    <dbReference type="NCBI Taxonomy" id="1032239"/>
    <lineage>
        <taxon>Bacteria</taxon>
        <taxon>Pseudomonadati</taxon>
        <taxon>Campylobacterota</taxon>
        <taxon>Epsilonproteobacteria</taxon>
        <taxon>Campylobacterales</taxon>
        <taxon>Arcobacteraceae</taxon>
        <taxon>Aliarcobacter</taxon>
    </lineage>
</organism>
<evidence type="ECO:0000313" key="3">
    <source>
        <dbReference type="EMBL" id="RXI24763.1"/>
    </source>
</evidence>
<dbReference type="SUPFAM" id="SSF109604">
    <property type="entry name" value="HD-domain/PDEase-like"/>
    <property type="match status" value="1"/>
</dbReference>
<dbReference type="AlphaFoldDB" id="A0AAD0SMJ1"/>
<sequence>MQLSEVLRRVESLAPLPRTIIEIEQYRKKEEKEIQELYEIIKKDALLVTNLLKIANSAMFGFRSKVETPLRAITLLGINFTISVAISTSSQKLLISSLSPYGLSNDDFMKASNIALALTNLWLNKVDPELKDKLLLPALLQDIGKYIISDVLILNNKESDFYKKVLENLKSLQEIEKDFFEFSSSYVTAHIFKHWNLNQELINTIEFVDDVEKSPIEYKQKVMILDVIKTASNIKEPLSEKSINMAIKKAKEYKLNDKALIEAINTLKTRLENENIY</sequence>
<reference evidence="2 4" key="2">
    <citation type="submission" date="2018-08" db="EMBL/GenBank/DDBJ databases">
        <title>Complete genome of the Arcobacter skirrowii type strain LMG 6621.</title>
        <authorList>
            <person name="Miller W.G."/>
            <person name="Yee E."/>
            <person name="Bono J.L."/>
        </authorList>
    </citation>
    <scope>NUCLEOTIDE SEQUENCE [LARGE SCALE GENOMIC DNA]</scope>
    <source>
        <strain evidence="2 4">CCUG 10374</strain>
    </source>
</reference>
<evidence type="ECO:0000259" key="1">
    <source>
        <dbReference type="PROSITE" id="PS51833"/>
    </source>
</evidence>